<dbReference type="Gene3D" id="3.40.630.30">
    <property type="match status" value="1"/>
</dbReference>
<dbReference type="PANTHER" id="PTHR43877">
    <property type="entry name" value="AMINOALKYLPHOSPHONATE N-ACETYLTRANSFERASE-RELATED-RELATED"/>
    <property type="match status" value="1"/>
</dbReference>
<dbReference type="CDD" id="cd04301">
    <property type="entry name" value="NAT_SF"/>
    <property type="match status" value="1"/>
</dbReference>
<keyword evidence="5" id="KW-1185">Reference proteome</keyword>
<dbReference type="InterPro" id="IPR000182">
    <property type="entry name" value="GNAT_dom"/>
</dbReference>
<protein>
    <submittedName>
        <fullName evidence="4">Ribosomal-protein-alanine N-acetyltransferase</fullName>
    </submittedName>
</protein>
<reference evidence="4 5" key="1">
    <citation type="submission" date="2019-03" db="EMBL/GenBank/DDBJ databases">
        <title>Genomic Encyclopedia of Type Strains, Phase IV (KMG-IV): sequencing the most valuable type-strain genomes for metagenomic binning, comparative biology and taxonomic classification.</title>
        <authorList>
            <person name="Goeker M."/>
        </authorList>
    </citation>
    <scope>NUCLEOTIDE SEQUENCE [LARGE SCALE GENOMIC DNA]</scope>
    <source>
        <strain evidence="4 5">DSM 18401</strain>
    </source>
</reference>
<keyword evidence="1 4" id="KW-0808">Transferase</keyword>
<organism evidence="4 5">
    <name type="scientific">Shinella granuli</name>
    <dbReference type="NCBI Taxonomy" id="323621"/>
    <lineage>
        <taxon>Bacteria</taxon>
        <taxon>Pseudomonadati</taxon>
        <taxon>Pseudomonadota</taxon>
        <taxon>Alphaproteobacteria</taxon>
        <taxon>Hyphomicrobiales</taxon>
        <taxon>Rhizobiaceae</taxon>
        <taxon>Shinella</taxon>
    </lineage>
</organism>
<keyword evidence="2" id="KW-0012">Acyltransferase</keyword>
<dbReference type="RefSeq" id="WP_133033353.1">
    <property type="nucleotide sequence ID" value="NZ_BAABEI010000012.1"/>
</dbReference>
<dbReference type="EMBL" id="SLVX01000002">
    <property type="protein sequence ID" value="TCN47962.1"/>
    <property type="molecule type" value="Genomic_DNA"/>
</dbReference>
<sequence length="170" mass="18836">MIAIRNAREDDVPALVEIGVRAWEQAVVGVADLQVRRDYARNAFQQFLGRHWLRVSVAEADGRPAGWASREALDDEISDLWIDPPQQNKGLGSALLAAMEAEIVAAGFEAARLQTHARNTAAVGFFQKHGYSVNWLSIDYSERLDRDVESVGLRRQFVADEPVGYGPGVF</sequence>
<dbReference type="PANTHER" id="PTHR43877:SF2">
    <property type="entry name" value="AMINOALKYLPHOSPHONATE N-ACETYLTRANSFERASE-RELATED"/>
    <property type="match status" value="1"/>
</dbReference>
<evidence type="ECO:0000256" key="1">
    <source>
        <dbReference type="ARBA" id="ARBA00022679"/>
    </source>
</evidence>
<dbReference type="InterPro" id="IPR016181">
    <property type="entry name" value="Acyl_CoA_acyltransferase"/>
</dbReference>
<dbReference type="Pfam" id="PF00583">
    <property type="entry name" value="Acetyltransf_1"/>
    <property type="match status" value="1"/>
</dbReference>
<evidence type="ECO:0000259" key="3">
    <source>
        <dbReference type="PROSITE" id="PS51186"/>
    </source>
</evidence>
<name>A0A4R2D4V3_SHIGR</name>
<dbReference type="PROSITE" id="PS51186">
    <property type="entry name" value="GNAT"/>
    <property type="match status" value="1"/>
</dbReference>
<gene>
    <name evidence="4" type="ORF">EV665_102486</name>
</gene>
<accession>A0A4R2D4V3</accession>
<comment type="caution">
    <text evidence="4">The sequence shown here is derived from an EMBL/GenBank/DDBJ whole genome shotgun (WGS) entry which is preliminary data.</text>
</comment>
<evidence type="ECO:0000256" key="2">
    <source>
        <dbReference type="ARBA" id="ARBA00023315"/>
    </source>
</evidence>
<proteinExistence type="predicted"/>
<dbReference type="InterPro" id="IPR050832">
    <property type="entry name" value="Bact_Acetyltransf"/>
</dbReference>
<feature type="domain" description="N-acetyltransferase" evidence="3">
    <location>
        <begin position="2"/>
        <end position="149"/>
    </location>
</feature>
<evidence type="ECO:0000313" key="4">
    <source>
        <dbReference type="EMBL" id="TCN47962.1"/>
    </source>
</evidence>
<dbReference type="SUPFAM" id="SSF55729">
    <property type="entry name" value="Acyl-CoA N-acyltransferases (Nat)"/>
    <property type="match status" value="1"/>
</dbReference>
<dbReference type="Proteomes" id="UP000295351">
    <property type="component" value="Unassembled WGS sequence"/>
</dbReference>
<evidence type="ECO:0000313" key="5">
    <source>
        <dbReference type="Proteomes" id="UP000295351"/>
    </source>
</evidence>
<dbReference type="GO" id="GO:0016747">
    <property type="term" value="F:acyltransferase activity, transferring groups other than amino-acyl groups"/>
    <property type="evidence" value="ECO:0007669"/>
    <property type="project" value="InterPro"/>
</dbReference>
<dbReference type="AlphaFoldDB" id="A0A4R2D4V3"/>